<dbReference type="GO" id="GO:0009977">
    <property type="term" value="F:proton motive force dependent protein transmembrane transporter activity"/>
    <property type="evidence" value="ECO:0007669"/>
    <property type="project" value="TreeGrafter"/>
</dbReference>
<keyword evidence="5" id="KW-0811">Translocation</keyword>
<dbReference type="STRING" id="84135.GCA_001052115_00445"/>
<dbReference type="GO" id="GO:0065002">
    <property type="term" value="P:intracellular protein transmembrane transport"/>
    <property type="evidence" value="ECO:0007669"/>
    <property type="project" value="TreeGrafter"/>
</dbReference>
<dbReference type="Pfam" id="PF00902">
    <property type="entry name" value="TatC"/>
    <property type="match status" value="1"/>
</dbReference>
<dbReference type="HAMAP" id="MF_00902">
    <property type="entry name" value="TatC"/>
    <property type="match status" value="1"/>
</dbReference>
<evidence type="ECO:0000313" key="6">
    <source>
        <dbReference type="EMBL" id="PMC52872.1"/>
    </source>
</evidence>
<comment type="caution">
    <text evidence="6">The sequence shown here is derived from an EMBL/GenBank/DDBJ whole genome shotgun (WGS) entry which is preliminary data.</text>
</comment>
<comment type="subcellular location">
    <subcellularLocation>
        <location evidence="5">Cell membrane</location>
        <topology evidence="5">Multi-pass membrane protein</topology>
    </subcellularLocation>
    <subcellularLocation>
        <location evidence="1">Membrane</location>
        <topology evidence="1">Multi-pass membrane protein</topology>
    </subcellularLocation>
</comment>
<proteinExistence type="inferred from homology"/>
<dbReference type="OrthoDB" id="9777044at2"/>
<feature type="transmembrane region" description="Helical" evidence="5">
    <location>
        <begin position="62"/>
        <end position="89"/>
    </location>
</feature>
<evidence type="ECO:0000256" key="2">
    <source>
        <dbReference type="ARBA" id="ARBA00022692"/>
    </source>
</evidence>
<keyword evidence="4 5" id="KW-0472">Membrane</keyword>
<feature type="transmembrane region" description="Helical" evidence="5">
    <location>
        <begin position="21"/>
        <end position="42"/>
    </location>
</feature>
<evidence type="ECO:0000256" key="1">
    <source>
        <dbReference type="ARBA" id="ARBA00004141"/>
    </source>
</evidence>
<accession>A0A2N6SG06</accession>
<feature type="transmembrane region" description="Helical" evidence="5">
    <location>
        <begin position="148"/>
        <end position="177"/>
    </location>
</feature>
<feature type="transmembrane region" description="Helical" evidence="5">
    <location>
        <begin position="189"/>
        <end position="207"/>
    </location>
</feature>
<evidence type="ECO:0000256" key="3">
    <source>
        <dbReference type="ARBA" id="ARBA00022989"/>
    </source>
</evidence>
<keyword evidence="5" id="KW-0813">Transport</keyword>
<protein>
    <recommendedName>
        <fullName evidence="5">Sec-independent protein translocase protein TatC</fullName>
    </recommendedName>
</protein>
<dbReference type="InterPro" id="IPR002033">
    <property type="entry name" value="TatC"/>
</dbReference>
<dbReference type="AlphaFoldDB" id="A0A2N6SG06"/>
<evidence type="ECO:0000256" key="5">
    <source>
        <dbReference type="HAMAP-Rule" id="MF_00902"/>
    </source>
</evidence>
<keyword evidence="3 5" id="KW-1133">Transmembrane helix</keyword>
<dbReference type="GO" id="GO:0043953">
    <property type="term" value="P:protein transport by the Tat complex"/>
    <property type="evidence" value="ECO:0007669"/>
    <property type="project" value="UniProtKB-UniRule"/>
</dbReference>
<evidence type="ECO:0000256" key="4">
    <source>
        <dbReference type="ARBA" id="ARBA00023136"/>
    </source>
</evidence>
<keyword evidence="5" id="KW-0653">Protein transport</keyword>
<feature type="transmembrane region" description="Helical" evidence="5">
    <location>
        <begin position="213"/>
        <end position="231"/>
    </location>
</feature>
<keyword evidence="5" id="KW-1003">Cell membrane</keyword>
<dbReference type="PANTHER" id="PTHR30371">
    <property type="entry name" value="SEC-INDEPENDENT PROTEIN TRANSLOCASE PROTEIN TATC"/>
    <property type="match status" value="1"/>
</dbReference>
<gene>
    <name evidence="5 6" type="primary">tatC</name>
    <name evidence="6" type="ORF">CJ218_02970</name>
</gene>
<name>A0A2N6SG06_9BACL</name>
<dbReference type="EMBL" id="PNGT01000002">
    <property type="protein sequence ID" value="PMC52872.1"/>
    <property type="molecule type" value="Genomic_DNA"/>
</dbReference>
<feature type="transmembrane region" description="Helical" evidence="5">
    <location>
        <begin position="101"/>
        <end position="128"/>
    </location>
</feature>
<dbReference type="NCBIfam" id="TIGR00945">
    <property type="entry name" value="tatC"/>
    <property type="match status" value="1"/>
</dbReference>
<dbReference type="GO" id="GO:0033281">
    <property type="term" value="C:TAT protein transport complex"/>
    <property type="evidence" value="ECO:0007669"/>
    <property type="project" value="UniProtKB-UniRule"/>
</dbReference>
<evidence type="ECO:0000313" key="7">
    <source>
        <dbReference type="Proteomes" id="UP000235670"/>
    </source>
</evidence>
<reference evidence="6 7" key="1">
    <citation type="submission" date="2017-09" db="EMBL/GenBank/DDBJ databases">
        <title>Bacterial strain isolated from the female urinary microbiota.</title>
        <authorList>
            <person name="Thomas-White K."/>
            <person name="Kumar N."/>
            <person name="Forster S."/>
            <person name="Putonti C."/>
            <person name="Lawley T."/>
            <person name="Wolfe A.J."/>
        </authorList>
    </citation>
    <scope>NUCLEOTIDE SEQUENCE [LARGE SCALE GENOMIC DNA]</scope>
    <source>
        <strain evidence="6 7">UMB0186</strain>
    </source>
</reference>
<organism evidence="6 7">
    <name type="scientific">Gemella sanguinis</name>
    <dbReference type="NCBI Taxonomy" id="84135"/>
    <lineage>
        <taxon>Bacteria</taxon>
        <taxon>Bacillati</taxon>
        <taxon>Bacillota</taxon>
        <taxon>Bacilli</taxon>
        <taxon>Bacillales</taxon>
        <taxon>Gemellaceae</taxon>
        <taxon>Gemella</taxon>
    </lineage>
</organism>
<sequence>MKYGDKVSTVDHLTELRRRMIYCLIFFIISFVVSLIWSADIYKFLTSNFNHKLIVLGPNDILWIYLTLAGICAITFTIPFTCYQIWAFIKPGLEEREARALLAYIPAVFICFSLGLAFGFFLVTPAILNVLLSIGDDLFNTQLTAQNYLSFVINTTIPIAILFEFPVIIAFLTSIGIITPLFLTRNRRYAYFILIFVAVVITPADFISDIVMSIPLILIYELSVLISKYIYKKRGD</sequence>
<dbReference type="PRINTS" id="PR01840">
    <property type="entry name" value="TATCFAMILY"/>
</dbReference>
<dbReference type="PANTHER" id="PTHR30371:SF4">
    <property type="entry name" value="SEC-INDEPENDENT PROTEIN TRANSLOCASE PROTEIN TATCD"/>
    <property type="match status" value="1"/>
</dbReference>
<dbReference type="Proteomes" id="UP000235670">
    <property type="component" value="Unassembled WGS sequence"/>
</dbReference>
<comment type="function">
    <text evidence="5">Part of the twin-arginine translocation (Tat) system that transports large folded proteins containing a characteristic twin-arginine motif in their signal peptide across membranes.</text>
</comment>
<keyword evidence="2 5" id="KW-0812">Transmembrane</keyword>
<comment type="similarity">
    <text evidence="5">Belongs to the TatC family.</text>
</comment>
<comment type="subunit">
    <text evidence="5">Forms a complex with TatA.</text>
</comment>
<dbReference type="RefSeq" id="WP_102189556.1">
    <property type="nucleotide sequence ID" value="NZ_CAKARP010000005.1"/>
</dbReference>